<protein>
    <submittedName>
        <fullName evidence="4">G11939 protein</fullName>
    </submittedName>
</protein>
<name>A0ABP1GDH7_9CHLO</name>
<comment type="caution">
    <text evidence="4">The sequence shown here is derived from an EMBL/GenBank/DDBJ whole genome shotgun (WGS) entry which is preliminary data.</text>
</comment>
<dbReference type="Proteomes" id="UP001497392">
    <property type="component" value="Unassembled WGS sequence"/>
</dbReference>
<accession>A0ABP1GDH7</accession>
<dbReference type="EMBL" id="CAXHTA020000019">
    <property type="protein sequence ID" value="CAL5228753.1"/>
    <property type="molecule type" value="Genomic_DNA"/>
</dbReference>
<dbReference type="InterPro" id="IPR013083">
    <property type="entry name" value="Znf_RING/FYVE/PHD"/>
</dbReference>
<dbReference type="InterPro" id="IPR052085">
    <property type="entry name" value="WD-SAM-U-box"/>
</dbReference>
<feature type="domain" description="U-box" evidence="3">
    <location>
        <begin position="389"/>
        <end position="459"/>
    </location>
</feature>
<evidence type="ECO:0000259" key="3">
    <source>
        <dbReference type="PROSITE" id="PS51698"/>
    </source>
</evidence>
<organism evidence="4 5">
    <name type="scientific">Coccomyxa viridis</name>
    <dbReference type="NCBI Taxonomy" id="1274662"/>
    <lineage>
        <taxon>Eukaryota</taxon>
        <taxon>Viridiplantae</taxon>
        <taxon>Chlorophyta</taxon>
        <taxon>core chlorophytes</taxon>
        <taxon>Trebouxiophyceae</taxon>
        <taxon>Trebouxiophyceae incertae sedis</taxon>
        <taxon>Coccomyxaceae</taxon>
        <taxon>Coccomyxa</taxon>
    </lineage>
</organism>
<feature type="compositionally biased region" description="Basic and acidic residues" evidence="2">
    <location>
        <begin position="184"/>
        <end position="195"/>
    </location>
</feature>
<gene>
    <name evidence="4" type="primary">g11939</name>
    <name evidence="4" type="ORF">VP750_LOCUS10659</name>
</gene>
<dbReference type="SUPFAM" id="SSF57850">
    <property type="entry name" value="RING/U-box"/>
    <property type="match status" value="1"/>
</dbReference>
<dbReference type="InterPro" id="IPR003613">
    <property type="entry name" value="Ubox_domain"/>
</dbReference>
<sequence>MSRFKAAERQMDKLDNQITAIQEDIERKTENAAKSPMLRGGKERELTELSQEFSDLVDGYGDMHVNLGCPCCRGAPNAKKAAQEMMEAADVLRESFTEGPNLSPMPHSVITARRELYEEKAYEACDLRKQAVERLLVFVGESKEFLATFQSLQEQFHGMMESISMHNALMLLGEESVSSRAKQGKREGKRLKDTAARIGSKSRKAAAPKKAAEHKDGGAAKEQTSVAVATSESDEEGLSDGESAVESAVTHNNPFAALNSEDSSRAAEPVAELANSDSSSERSASTAAGDEQHVYGSASKRSPKPHTPTHEHTELDLAAQRRAVLARIRGSNAGALERANGNSHGGVEALRGKGHAAKGQLGSVQLGSGELGTAEQLRAKLGDSLLAYELVGHLCCPITEELIQDPVVAADGLTYERTAVLDWFVERPAGFSYLTKQRLPSKVLLPNKAYRSLVVQLVA</sequence>
<dbReference type="PANTHER" id="PTHR46573">
    <property type="entry name" value="WD REPEAT, SAM AND U-BOX DOMAIN-CONTAINING PROTEIN 1"/>
    <property type="match status" value="1"/>
</dbReference>
<dbReference type="Gene3D" id="3.30.40.10">
    <property type="entry name" value="Zinc/RING finger domain, C3HC4 (zinc finger)"/>
    <property type="match status" value="1"/>
</dbReference>
<dbReference type="CDD" id="cd16655">
    <property type="entry name" value="RING-Ubox_WDSUB1-like"/>
    <property type="match status" value="1"/>
</dbReference>
<evidence type="ECO:0000256" key="1">
    <source>
        <dbReference type="SAM" id="Coils"/>
    </source>
</evidence>
<keyword evidence="5" id="KW-1185">Reference proteome</keyword>
<proteinExistence type="predicted"/>
<keyword evidence="1" id="KW-0175">Coiled coil</keyword>
<evidence type="ECO:0000313" key="4">
    <source>
        <dbReference type="EMBL" id="CAL5228753.1"/>
    </source>
</evidence>
<dbReference type="Pfam" id="PF04564">
    <property type="entry name" value="U-box"/>
    <property type="match status" value="1"/>
</dbReference>
<evidence type="ECO:0000256" key="2">
    <source>
        <dbReference type="SAM" id="MobiDB-lite"/>
    </source>
</evidence>
<feature type="compositionally biased region" description="Basic and acidic residues" evidence="2">
    <location>
        <begin position="210"/>
        <end position="219"/>
    </location>
</feature>
<dbReference type="SMART" id="SM00504">
    <property type="entry name" value="Ubox"/>
    <property type="match status" value="1"/>
</dbReference>
<reference evidence="4 5" key="1">
    <citation type="submission" date="2024-06" db="EMBL/GenBank/DDBJ databases">
        <authorList>
            <person name="Kraege A."/>
            <person name="Thomma B."/>
        </authorList>
    </citation>
    <scope>NUCLEOTIDE SEQUENCE [LARGE SCALE GENOMIC DNA]</scope>
</reference>
<dbReference type="PANTHER" id="PTHR46573:SF1">
    <property type="entry name" value="WD REPEAT, SAM AND U-BOX DOMAIN-CONTAINING PROTEIN 1"/>
    <property type="match status" value="1"/>
</dbReference>
<dbReference type="PROSITE" id="PS51698">
    <property type="entry name" value="U_BOX"/>
    <property type="match status" value="1"/>
</dbReference>
<feature type="region of interest" description="Disordered" evidence="2">
    <location>
        <begin position="179"/>
        <end position="245"/>
    </location>
</feature>
<evidence type="ECO:0000313" key="5">
    <source>
        <dbReference type="Proteomes" id="UP001497392"/>
    </source>
</evidence>
<feature type="coiled-coil region" evidence="1">
    <location>
        <begin position="4"/>
        <end position="31"/>
    </location>
</feature>
<feature type="compositionally biased region" description="Low complexity" evidence="2">
    <location>
        <begin position="274"/>
        <end position="288"/>
    </location>
</feature>
<feature type="region of interest" description="Disordered" evidence="2">
    <location>
        <begin position="257"/>
        <end position="316"/>
    </location>
</feature>